<proteinExistence type="predicted"/>
<comment type="caution">
    <text evidence="2">The sequence shown here is derived from an EMBL/GenBank/DDBJ whole genome shotgun (WGS) entry which is preliminary data.</text>
</comment>
<keyword evidence="3" id="KW-1185">Reference proteome</keyword>
<feature type="compositionally biased region" description="Basic and acidic residues" evidence="1">
    <location>
        <begin position="45"/>
        <end position="56"/>
    </location>
</feature>
<evidence type="ECO:0000313" key="2">
    <source>
        <dbReference type="EMBL" id="GFO42391.1"/>
    </source>
</evidence>
<feature type="region of interest" description="Disordered" evidence="1">
    <location>
        <begin position="34"/>
        <end position="57"/>
    </location>
</feature>
<accession>A0AAV4DF06</accession>
<protein>
    <submittedName>
        <fullName evidence="2">Tpr domain containing protein</fullName>
    </submittedName>
</protein>
<organism evidence="2 3">
    <name type="scientific">Plakobranchus ocellatus</name>
    <dbReference type="NCBI Taxonomy" id="259542"/>
    <lineage>
        <taxon>Eukaryota</taxon>
        <taxon>Metazoa</taxon>
        <taxon>Spiralia</taxon>
        <taxon>Lophotrochozoa</taxon>
        <taxon>Mollusca</taxon>
        <taxon>Gastropoda</taxon>
        <taxon>Heterobranchia</taxon>
        <taxon>Euthyneura</taxon>
        <taxon>Panpulmonata</taxon>
        <taxon>Sacoglossa</taxon>
        <taxon>Placobranchoidea</taxon>
        <taxon>Plakobranchidae</taxon>
        <taxon>Plakobranchus</taxon>
    </lineage>
</organism>
<name>A0AAV4DF06_9GAST</name>
<evidence type="ECO:0000313" key="3">
    <source>
        <dbReference type="Proteomes" id="UP000735302"/>
    </source>
</evidence>
<dbReference type="EMBL" id="BLXT01007807">
    <property type="protein sequence ID" value="GFO42391.1"/>
    <property type="molecule type" value="Genomic_DNA"/>
</dbReference>
<dbReference type="AlphaFoldDB" id="A0AAV4DF06"/>
<sequence>MVCPLDLTSFGVNFSSCNDTQAKLLSPTLALRSTVGPGCSQTRSGSERAPPDEGGPRRHCIPQQSLSLSECLPLFQIRLLQNEPEDQSEACAYLNRPVCRNQCYRSTGFSRFLAASFYGLYFCERVRATPLQWGAPCGMCCYSRLTLGSRACHNRGVTFPRPLSGPPRNRRRLALSRPVTSLLLFTHFTHLSWWLPVFARAQCSTIPKRLAMFYRASERKAKRLFSMDFIDRLIGIALLVLTERKRARYLTVGTPCRRQIVVGALLQASDSNGDILQVSNSSGSTVQAIDSSGDTMQASDSSGDTLLASDSSGDTVQVSDSNGDILQASDSNADILQASDSNGGCAGIKWQSSKLIFYQLIFTMSIDIYYFFKN</sequence>
<reference evidence="2 3" key="1">
    <citation type="journal article" date="2021" name="Elife">
        <title>Chloroplast acquisition without the gene transfer in kleptoplastic sea slugs, Plakobranchus ocellatus.</title>
        <authorList>
            <person name="Maeda T."/>
            <person name="Takahashi S."/>
            <person name="Yoshida T."/>
            <person name="Shimamura S."/>
            <person name="Takaki Y."/>
            <person name="Nagai Y."/>
            <person name="Toyoda A."/>
            <person name="Suzuki Y."/>
            <person name="Arimoto A."/>
            <person name="Ishii H."/>
            <person name="Satoh N."/>
            <person name="Nishiyama T."/>
            <person name="Hasebe M."/>
            <person name="Maruyama T."/>
            <person name="Minagawa J."/>
            <person name="Obokata J."/>
            <person name="Shigenobu S."/>
        </authorList>
    </citation>
    <scope>NUCLEOTIDE SEQUENCE [LARGE SCALE GENOMIC DNA]</scope>
</reference>
<gene>
    <name evidence="2" type="ORF">PoB_006889600</name>
</gene>
<evidence type="ECO:0000256" key="1">
    <source>
        <dbReference type="SAM" id="MobiDB-lite"/>
    </source>
</evidence>
<dbReference type="Proteomes" id="UP000735302">
    <property type="component" value="Unassembled WGS sequence"/>
</dbReference>